<keyword evidence="1" id="KW-1133">Transmembrane helix</keyword>
<dbReference type="AlphaFoldDB" id="A0A8H4J659"/>
<gene>
    <name evidence="2" type="ORF">GTA08_BOTSDO12923</name>
</gene>
<evidence type="ECO:0000256" key="1">
    <source>
        <dbReference type="SAM" id="Phobius"/>
    </source>
</evidence>
<keyword evidence="3" id="KW-1185">Reference proteome</keyword>
<protein>
    <submittedName>
        <fullName evidence="2">Uncharacterized protein</fullName>
    </submittedName>
</protein>
<comment type="caution">
    <text evidence="2">The sequence shown here is derived from an EMBL/GenBank/DDBJ whole genome shotgun (WGS) entry which is preliminary data.</text>
</comment>
<dbReference type="EMBL" id="WWBZ02000009">
    <property type="protein sequence ID" value="KAF4311598.1"/>
    <property type="molecule type" value="Genomic_DNA"/>
</dbReference>
<keyword evidence="1" id="KW-0472">Membrane</keyword>
<name>A0A8H4J659_9PEZI</name>
<organism evidence="2 3">
    <name type="scientific">Botryosphaeria dothidea</name>
    <dbReference type="NCBI Taxonomy" id="55169"/>
    <lineage>
        <taxon>Eukaryota</taxon>
        <taxon>Fungi</taxon>
        <taxon>Dikarya</taxon>
        <taxon>Ascomycota</taxon>
        <taxon>Pezizomycotina</taxon>
        <taxon>Dothideomycetes</taxon>
        <taxon>Dothideomycetes incertae sedis</taxon>
        <taxon>Botryosphaeriales</taxon>
        <taxon>Botryosphaeriaceae</taxon>
        <taxon>Botryosphaeria</taxon>
    </lineage>
</organism>
<evidence type="ECO:0000313" key="2">
    <source>
        <dbReference type="EMBL" id="KAF4311598.1"/>
    </source>
</evidence>
<reference evidence="2" key="1">
    <citation type="submission" date="2020-04" db="EMBL/GenBank/DDBJ databases">
        <title>Genome Assembly and Annotation of Botryosphaeria dothidea sdau 11-99, a Latent Pathogen of Apple Fruit Ring Rot in China.</title>
        <authorList>
            <person name="Yu C."/>
            <person name="Diao Y."/>
            <person name="Lu Q."/>
            <person name="Zhao J."/>
            <person name="Cui S."/>
            <person name="Peng C."/>
            <person name="He B."/>
            <person name="Liu H."/>
        </authorList>
    </citation>
    <scope>NUCLEOTIDE SEQUENCE [LARGE SCALE GENOMIC DNA]</scope>
    <source>
        <strain evidence="2">Sdau11-99</strain>
    </source>
</reference>
<proteinExistence type="predicted"/>
<sequence>MTFTALPMNVSLTETVGPATMTNFLFNPEMQFRNTTGGVTMPYVQDQLVSCNFNIVFFATIAALFGFILGAFIAGCTNNWLRADMELERLKDAVEEYRRSIELIPPRTPRKKPLLAWTSGWRAGDSR</sequence>
<keyword evidence="1" id="KW-0812">Transmembrane</keyword>
<accession>A0A8H4J659</accession>
<feature type="transmembrane region" description="Helical" evidence="1">
    <location>
        <begin position="55"/>
        <end position="81"/>
    </location>
</feature>
<evidence type="ECO:0000313" key="3">
    <source>
        <dbReference type="Proteomes" id="UP000572817"/>
    </source>
</evidence>
<dbReference type="Proteomes" id="UP000572817">
    <property type="component" value="Unassembled WGS sequence"/>
</dbReference>